<keyword evidence="2" id="KW-1185">Reference proteome</keyword>
<protein>
    <submittedName>
        <fullName evidence="1">Uncharacterized protein</fullName>
    </submittedName>
</protein>
<accession>A0ACB7YTI8</accession>
<organism evidence="1 2">
    <name type="scientific">Vaccinium darrowii</name>
    <dbReference type="NCBI Taxonomy" id="229202"/>
    <lineage>
        <taxon>Eukaryota</taxon>
        <taxon>Viridiplantae</taxon>
        <taxon>Streptophyta</taxon>
        <taxon>Embryophyta</taxon>
        <taxon>Tracheophyta</taxon>
        <taxon>Spermatophyta</taxon>
        <taxon>Magnoliopsida</taxon>
        <taxon>eudicotyledons</taxon>
        <taxon>Gunneridae</taxon>
        <taxon>Pentapetalae</taxon>
        <taxon>asterids</taxon>
        <taxon>Ericales</taxon>
        <taxon>Ericaceae</taxon>
        <taxon>Vaccinioideae</taxon>
        <taxon>Vaccinieae</taxon>
        <taxon>Vaccinium</taxon>
    </lineage>
</organism>
<gene>
    <name evidence="1" type="ORF">Vadar_005464</name>
</gene>
<evidence type="ECO:0000313" key="1">
    <source>
        <dbReference type="EMBL" id="KAH7856773.1"/>
    </source>
</evidence>
<reference evidence="1 2" key="1">
    <citation type="journal article" date="2021" name="Hortic Res">
        <title>High-quality reference genome and annotation aids understanding of berry development for evergreen blueberry (Vaccinium darrowii).</title>
        <authorList>
            <person name="Yu J."/>
            <person name="Hulse-Kemp A.M."/>
            <person name="Babiker E."/>
            <person name="Staton M."/>
        </authorList>
    </citation>
    <scope>NUCLEOTIDE SEQUENCE [LARGE SCALE GENOMIC DNA]</scope>
    <source>
        <strain evidence="2">cv. NJ 8807/NJ 8810</strain>
        <tissue evidence="1">Young leaf</tissue>
    </source>
</reference>
<dbReference type="Proteomes" id="UP000828048">
    <property type="component" value="Chromosome 3"/>
</dbReference>
<comment type="caution">
    <text evidence="1">The sequence shown here is derived from an EMBL/GenBank/DDBJ whole genome shotgun (WGS) entry which is preliminary data.</text>
</comment>
<sequence length="68" mass="7648">MKPSPVLPWSPDEYVAEVEDPGMTMAMDVDDFEALEMFGEGLIHAGNRIADADFFNSFEDDFDETDIN</sequence>
<dbReference type="EMBL" id="CM037153">
    <property type="protein sequence ID" value="KAH7856773.1"/>
    <property type="molecule type" value="Genomic_DNA"/>
</dbReference>
<proteinExistence type="predicted"/>
<name>A0ACB7YTI8_9ERIC</name>
<evidence type="ECO:0000313" key="2">
    <source>
        <dbReference type="Proteomes" id="UP000828048"/>
    </source>
</evidence>